<evidence type="ECO:0000313" key="5">
    <source>
        <dbReference type="Proteomes" id="UP000194798"/>
    </source>
</evidence>
<dbReference type="EMBL" id="MSLT01000023">
    <property type="protein sequence ID" value="OUD12259.1"/>
    <property type="molecule type" value="Genomic_DNA"/>
</dbReference>
<dbReference type="InterPro" id="IPR013762">
    <property type="entry name" value="Integrase-like_cat_sf"/>
</dbReference>
<gene>
    <name evidence="4" type="ORF">TPSD3_14165</name>
</gene>
<dbReference type="SUPFAM" id="SSF56349">
    <property type="entry name" value="DNA breaking-rejoining enzymes"/>
    <property type="match status" value="1"/>
</dbReference>
<dbReference type="GO" id="GO:0003677">
    <property type="term" value="F:DNA binding"/>
    <property type="evidence" value="ECO:0007669"/>
    <property type="project" value="InterPro"/>
</dbReference>
<dbReference type="InterPro" id="IPR011010">
    <property type="entry name" value="DNA_brk_join_enz"/>
</dbReference>
<dbReference type="InterPro" id="IPR002104">
    <property type="entry name" value="Integrase_catalytic"/>
</dbReference>
<dbReference type="GO" id="GO:0015074">
    <property type="term" value="P:DNA integration"/>
    <property type="evidence" value="ECO:0007669"/>
    <property type="project" value="UniProtKB-KW"/>
</dbReference>
<dbReference type="AlphaFoldDB" id="A0A251X4X7"/>
<accession>A0A251X4X7</accession>
<dbReference type="Gene3D" id="1.10.443.10">
    <property type="entry name" value="Intergrase catalytic core"/>
    <property type="match status" value="1"/>
</dbReference>
<dbReference type="InterPro" id="IPR050090">
    <property type="entry name" value="Tyrosine_recombinase_XerCD"/>
</dbReference>
<evidence type="ECO:0000259" key="3">
    <source>
        <dbReference type="PROSITE" id="PS51898"/>
    </source>
</evidence>
<evidence type="ECO:0000313" key="4">
    <source>
        <dbReference type="EMBL" id="OUD12259.1"/>
    </source>
</evidence>
<organism evidence="4 5">
    <name type="scientific">Thioflexithrix psekupsensis</name>
    <dbReference type="NCBI Taxonomy" id="1570016"/>
    <lineage>
        <taxon>Bacteria</taxon>
        <taxon>Pseudomonadati</taxon>
        <taxon>Pseudomonadota</taxon>
        <taxon>Gammaproteobacteria</taxon>
        <taxon>Thiotrichales</taxon>
        <taxon>Thioflexithrix</taxon>
    </lineage>
</organism>
<dbReference type="Proteomes" id="UP000194798">
    <property type="component" value="Unassembled WGS sequence"/>
</dbReference>
<comment type="caution">
    <text evidence="4">The sequence shown here is derived from an EMBL/GenBank/DDBJ whole genome shotgun (WGS) entry which is preliminary data.</text>
</comment>
<keyword evidence="2" id="KW-0233">DNA recombination</keyword>
<evidence type="ECO:0000256" key="1">
    <source>
        <dbReference type="ARBA" id="ARBA00022908"/>
    </source>
</evidence>
<name>A0A251X4X7_9GAMM</name>
<feature type="domain" description="Tyr recombinase" evidence="3">
    <location>
        <begin position="76"/>
        <end position="248"/>
    </location>
</feature>
<protein>
    <recommendedName>
        <fullName evidence="3">Tyr recombinase domain-containing protein</fullName>
    </recommendedName>
</protein>
<dbReference type="GO" id="GO:0006310">
    <property type="term" value="P:DNA recombination"/>
    <property type="evidence" value="ECO:0007669"/>
    <property type="project" value="UniProtKB-KW"/>
</dbReference>
<dbReference type="PANTHER" id="PTHR30349:SF64">
    <property type="entry name" value="PROPHAGE INTEGRASE INTD-RELATED"/>
    <property type="match status" value="1"/>
</dbReference>
<evidence type="ECO:0000256" key="2">
    <source>
        <dbReference type="ARBA" id="ARBA00023172"/>
    </source>
</evidence>
<reference evidence="4 5" key="1">
    <citation type="submission" date="2016-12" db="EMBL/GenBank/DDBJ databases">
        <title>Thioflexothrix psekupsii D3 genome sequencing and assembly.</title>
        <authorList>
            <person name="Fomenkov A."/>
            <person name="Vincze T."/>
            <person name="Grabovich M."/>
            <person name="Anton B.P."/>
            <person name="Dubinina G."/>
            <person name="Orlova M."/>
            <person name="Belousova E."/>
            <person name="Roberts R.J."/>
        </authorList>
    </citation>
    <scope>NUCLEOTIDE SEQUENCE [LARGE SCALE GENOMIC DNA]</scope>
    <source>
        <strain evidence="4">D3</strain>
    </source>
</reference>
<dbReference type="PANTHER" id="PTHR30349">
    <property type="entry name" value="PHAGE INTEGRASE-RELATED"/>
    <property type="match status" value="1"/>
</dbReference>
<dbReference type="PROSITE" id="PS51898">
    <property type="entry name" value="TYR_RECOMBINASE"/>
    <property type="match status" value="1"/>
</dbReference>
<keyword evidence="5" id="KW-1185">Reference proteome</keyword>
<dbReference type="Pfam" id="PF00589">
    <property type="entry name" value="Phage_integrase"/>
    <property type="match status" value="1"/>
</dbReference>
<proteinExistence type="predicted"/>
<keyword evidence="1" id="KW-0229">DNA integration</keyword>
<sequence length="269" mass="30913">MLERGRNSNVAQLHVIGRDIEEDKPLNLSFDEGKWTHLSDFEKSITPERAKLALLILGNYSIKEVKIRLLPQHDQRQKYPLTFDEQRRLFNHLPDHLRQMSLFMVNTGTRDSEVCNLQWSMEIPIEPLNNSVFLIPSQLVKNGYDRVIVLNSVAKQVIDEQRGKHPSHVFSFRGKPLNRMNNTGWKVARAAAGLKVRVHDLKHTYGTRLRSAGVDEETRKELLGHRSGRSITTHYCDANIKNLIEASERATNPAHESTLLTILIRKSTR</sequence>